<reference evidence="3" key="1">
    <citation type="journal article" date="2017" name="Genome Biol.">
        <title>Comparative genomics reveals high biological diversity and specific adaptations in the industrially and medically important fungal genus Aspergillus.</title>
        <authorList>
            <person name="de Vries R.P."/>
            <person name="Riley R."/>
            <person name="Wiebenga A."/>
            <person name="Aguilar-Osorio G."/>
            <person name="Amillis S."/>
            <person name="Uchima C.A."/>
            <person name="Anderluh G."/>
            <person name="Asadollahi M."/>
            <person name="Askin M."/>
            <person name="Barry K."/>
            <person name="Battaglia E."/>
            <person name="Bayram O."/>
            <person name="Benocci T."/>
            <person name="Braus-Stromeyer S.A."/>
            <person name="Caldana C."/>
            <person name="Canovas D."/>
            <person name="Cerqueira G.C."/>
            <person name="Chen F."/>
            <person name="Chen W."/>
            <person name="Choi C."/>
            <person name="Clum A."/>
            <person name="Dos Santos R.A."/>
            <person name="Damasio A.R."/>
            <person name="Diallinas G."/>
            <person name="Emri T."/>
            <person name="Fekete E."/>
            <person name="Flipphi M."/>
            <person name="Freyberg S."/>
            <person name="Gallo A."/>
            <person name="Gournas C."/>
            <person name="Habgood R."/>
            <person name="Hainaut M."/>
            <person name="Harispe M.L."/>
            <person name="Henrissat B."/>
            <person name="Hilden K.S."/>
            <person name="Hope R."/>
            <person name="Hossain A."/>
            <person name="Karabika E."/>
            <person name="Karaffa L."/>
            <person name="Karanyi Z."/>
            <person name="Krasevec N."/>
            <person name="Kuo A."/>
            <person name="Kusch H."/>
            <person name="LaButti K."/>
            <person name="Lagendijk E.L."/>
            <person name="Lapidus A."/>
            <person name="Levasseur A."/>
            <person name="Lindquist E."/>
            <person name="Lipzen A."/>
            <person name="Logrieco A.F."/>
            <person name="MacCabe A."/>
            <person name="Maekelae M.R."/>
            <person name="Malavazi I."/>
            <person name="Melin P."/>
            <person name="Meyer V."/>
            <person name="Mielnichuk N."/>
            <person name="Miskei M."/>
            <person name="Molnar A.P."/>
            <person name="Mule G."/>
            <person name="Ngan C.Y."/>
            <person name="Orejas M."/>
            <person name="Orosz E."/>
            <person name="Ouedraogo J.P."/>
            <person name="Overkamp K.M."/>
            <person name="Park H.-S."/>
            <person name="Perrone G."/>
            <person name="Piumi F."/>
            <person name="Punt P.J."/>
            <person name="Ram A.F."/>
            <person name="Ramon A."/>
            <person name="Rauscher S."/>
            <person name="Record E."/>
            <person name="Riano-Pachon D.M."/>
            <person name="Robert V."/>
            <person name="Roehrig J."/>
            <person name="Ruller R."/>
            <person name="Salamov A."/>
            <person name="Salih N.S."/>
            <person name="Samson R.A."/>
            <person name="Sandor E."/>
            <person name="Sanguinetti M."/>
            <person name="Schuetze T."/>
            <person name="Sepcic K."/>
            <person name="Shelest E."/>
            <person name="Sherlock G."/>
            <person name="Sophianopoulou V."/>
            <person name="Squina F.M."/>
            <person name="Sun H."/>
            <person name="Susca A."/>
            <person name="Todd R.B."/>
            <person name="Tsang A."/>
            <person name="Unkles S.E."/>
            <person name="van de Wiele N."/>
            <person name="van Rossen-Uffink D."/>
            <person name="Oliveira J.V."/>
            <person name="Vesth T.C."/>
            <person name="Visser J."/>
            <person name="Yu J.-H."/>
            <person name="Zhou M."/>
            <person name="Andersen M.R."/>
            <person name="Archer D.B."/>
            <person name="Baker S.E."/>
            <person name="Benoit I."/>
            <person name="Brakhage A.A."/>
            <person name="Braus G.H."/>
            <person name="Fischer R."/>
            <person name="Frisvad J.C."/>
            <person name="Goldman G.H."/>
            <person name="Houbraken J."/>
            <person name="Oakley B."/>
            <person name="Pocsi I."/>
            <person name="Scazzocchio C."/>
            <person name="Seiboth B."/>
            <person name="vanKuyk P.A."/>
            <person name="Wortman J."/>
            <person name="Dyer P.S."/>
            <person name="Grigoriev I.V."/>
        </authorList>
    </citation>
    <scope>NUCLEOTIDE SEQUENCE [LARGE SCALE GENOMIC DNA]</scope>
    <source>
        <strain evidence="3">CBS 101740 / IMI 381727 / IBT 21946</strain>
    </source>
</reference>
<proteinExistence type="predicted"/>
<dbReference type="OMA" id="RAIPNLC"/>
<name>A0A1L9URG3_ASPBC</name>
<dbReference type="Proteomes" id="UP000184499">
    <property type="component" value="Unassembled WGS sequence"/>
</dbReference>
<organism evidence="2 3">
    <name type="scientific">Aspergillus brasiliensis (strain CBS 101740 / IMI 381727 / IBT 21946)</name>
    <dbReference type="NCBI Taxonomy" id="767769"/>
    <lineage>
        <taxon>Eukaryota</taxon>
        <taxon>Fungi</taxon>
        <taxon>Dikarya</taxon>
        <taxon>Ascomycota</taxon>
        <taxon>Pezizomycotina</taxon>
        <taxon>Eurotiomycetes</taxon>
        <taxon>Eurotiomycetidae</taxon>
        <taxon>Eurotiales</taxon>
        <taxon>Aspergillaceae</taxon>
        <taxon>Aspergillus</taxon>
        <taxon>Aspergillus subgen. Circumdati</taxon>
    </lineage>
</organism>
<dbReference type="GeneID" id="93577550"/>
<dbReference type="EMBL" id="KV878681">
    <property type="protein sequence ID" value="OJJ74119.1"/>
    <property type="molecule type" value="Genomic_DNA"/>
</dbReference>
<evidence type="ECO:0000256" key="1">
    <source>
        <dbReference type="SAM" id="Phobius"/>
    </source>
</evidence>
<feature type="transmembrane region" description="Helical" evidence="1">
    <location>
        <begin position="28"/>
        <end position="47"/>
    </location>
</feature>
<feature type="non-terminal residue" evidence="2">
    <location>
        <position position="1"/>
    </location>
</feature>
<evidence type="ECO:0000313" key="2">
    <source>
        <dbReference type="EMBL" id="OJJ74119.1"/>
    </source>
</evidence>
<keyword evidence="3" id="KW-1185">Reference proteome</keyword>
<keyword evidence="1" id="KW-0812">Transmembrane</keyword>
<evidence type="ECO:0000313" key="3">
    <source>
        <dbReference type="Proteomes" id="UP000184499"/>
    </source>
</evidence>
<dbReference type="OrthoDB" id="4502175at2759"/>
<sequence>MPSAFAATSFSYAIILPPSYNYIRTMKWTTNVAIPFVGLALAGAVLARKKENLAARAIPNLCGSNGVPDPVFGTCACYFCPGGGGQDPPIPLCMDRHGNDCASDVDLSTCCCGCCCTPFSNPQLPPCAQVANPIPEENCDANMCVTCCDCQM</sequence>
<dbReference type="RefSeq" id="XP_067481367.1">
    <property type="nucleotide sequence ID" value="XM_067625062.1"/>
</dbReference>
<keyword evidence="1" id="KW-0472">Membrane</keyword>
<accession>A0A1L9URG3</accession>
<dbReference type="AlphaFoldDB" id="A0A1L9URG3"/>
<keyword evidence="1" id="KW-1133">Transmembrane helix</keyword>
<dbReference type="VEuPathDB" id="FungiDB:ASPBRDRAFT_438022"/>
<gene>
    <name evidence="2" type="ORF">ASPBRDRAFT_438022</name>
</gene>
<protein>
    <submittedName>
        <fullName evidence="2">Uncharacterized protein</fullName>
    </submittedName>
</protein>